<dbReference type="PANTHER" id="PTHR47959:SF17">
    <property type="entry name" value="ATP-DEPENDENT RNA HELICASE DEAD BOX FAMILY"/>
    <property type="match status" value="1"/>
</dbReference>
<feature type="domain" description="Helicase ATP-binding" evidence="8">
    <location>
        <begin position="32"/>
        <end position="207"/>
    </location>
</feature>
<dbReference type="PROSITE" id="PS51192">
    <property type="entry name" value="HELICASE_ATP_BIND_1"/>
    <property type="match status" value="1"/>
</dbReference>
<feature type="domain" description="Helicase C-terminal" evidence="9">
    <location>
        <begin position="229"/>
        <end position="385"/>
    </location>
</feature>
<dbReference type="Gene3D" id="3.40.50.300">
    <property type="entry name" value="P-loop containing nucleotide triphosphate hydrolases"/>
    <property type="match status" value="2"/>
</dbReference>
<dbReference type="Proteomes" id="UP001170717">
    <property type="component" value="Unassembled WGS sequence"/>
</dbReference>
<reference evidence="10" key="1">
    <citation type="submission" date="2023-07" db="EMBL/GenBank/DDBJ databases">
        <title>Genome content predicts the carbon catabolic preferences of heterotrophic bacteria.</title>
        <authorList>
            <person name="Gralka M."/>
        </authorList>
    </citation>
    <scope>NUCLEOTIDE SEQUENCE</scope>
    <source>
        <strain evidence="10">F2M12</strain>
    </source>
</reference>
<evidence type="ECO:0000256" key="6">
    <source>
        <dbReference type="RuleBase" id="RU000492"/>
    </source>
</evidence>
<dbReference type="PROSITE" id="PS51194">
    <property type="entry name" value="HELICASE_CTER"/>
    <property type="match status" value="1"/>
</dbReference>
<keyword evidence="3 6" id="KW-0347">Helicase</keyword>
<dbReference type="GO" id="GO:0016787">
    <property type="term" value="F:hydrolase activity"/>
    <property type="evidence" value="ECO:0007669"/>
    <property type="project" value="UniProtKB-KW"/>
</dbReference>
<dbReference type="InterPro" id="IPR011545">
    <property type="entry name" value="DEAD/DEAH_box_helicase_dom"/>
</dbReference>
<name>A0AAW7YXA1_9ALTE</name>
<accession>A0AAW7YXA1</accession>
<evidence type="ECO:0000256" key="7">
    <source>
        <dbReference type="SAM" id="MobiDB-lite"/>
    </source>
</evidence>
<dbReference type="SUPFAM" id="SSF52540">
    <property type="entry name" value="P-loop containing nucleoside triphosphate hydrolases"/>
    <property type="match status" value="1"/>
</dbReference>
<gene>
    <name evidence="10" type="ORF">Q4527_01700</name>
</gene>
<evidence type="ECO:0000313" key="10">
    <source>
        <dbReference type="EMBL" id="MDO6576080.1"/>
    </source>
</evidence>
<comment type="caution">
    <text evidence="10">The sequence shown here is derived from an EMBL/GenBank/DDBJ whole genome shotgun (WGS) entry which is preliminary data.</text>
</comment>
<dbReference type="GO" id="GO:0005829">
    <property type="term" value="C:cytosol"/>
    <property type="evidence" value="ECO:0007669"/>
    <property type="project" value="TreeGrafter"/>
</dbReference>
<dbReference type="InterPro" id="IPR000629">
    <property type="entry name" value="RNA-helicase_DEAD-box_CS"/>
</dbReference>
<proteinExistence type="inferred from homology"/>
<protein>
    <submittedName>
        <fullName evidence="10">DEAD/DEAH box helicase</fullName>
        <ecNumber evidence="10">3.6.4.-</ecNumber>
    </submittedName>
</protein>
<evidence type="ECO:0000313" key="11">
    <source>
        <dbReference type="Proteomes" id="UP001170717"/>
    </source>
</evidence>
<dbReference type="Pfam" id="PF00270">
    <property type="entry name" value="DEAD"/>
    <property type="match status" value="1"/>
</dbReference>
<evidence type="ECO:0000259" key="8">
    <source>
        <dbReference type="PROSITE" id="PS51192"/>
    </source>
</evidence>
<dbReference type="PROSITE" id="PS00039">
    <property type="entry name" value="DEAD_ATP_HELICASE"/>
    <property type="match status" value="1"/>
</dbReference>
<dbReference type="GO" id="GO:0003724">
    <property type="term" value="F:RNA helicase activity"/>
    <property type="evidence" value="ECO:0007669"/>
    <property type="project" value="UniProtKB-ARBA"/>
</dbReference>
<sequence length="466" mass="51651">MLVTDLPVHHKIITKLESRNFTELTEIQEKSMLSAIQGKDIIASSKTGSGKTLAFLIPAINRLMSQKALSRQDPRALILAPTRELAKQVFIEAKTMCTGLNLACTLVVGGENYNDQVKALRRNPHIIVGTAGRVADHLKDKSVFLNGLELLIFDEADRMLDLGFSEQLNMINEFANHRKRQTMLFSATLDSIELNYMTARLTKAAVRVSVGDSTAHHGDIQQQCFFADNIEHKDALLHHEISNRTYNQAIVFTATREDTDRLTTMLNKDKLEAIALRGDLPQNQRAAIMSEFARGQHSVLVTTDVASRGLDLSKVGLVINFDLPKNADEYIHRIGRTGRAGQKGEAASFVGPRDWKSFIALKAHLQYELECEAHEALPAKFKGIKAPTPKQDTQKNKAGKQDGAEAAVAKKVRRVDTMAGTEIGMAPVKRKPRKVELEPEDDTEFESGVNLDDSVDTDLDNSDKNS</sequence>
<dbReference type="InterPro" id="IPR027417">
    <property type="entry name" value="P-loop_NTPase"/>
</dbReference>
<dbReference type="RefSeq" id="WP_303537885.1">
    <property type="nucleotide sequence ID" value="NZ_JAUOQI010000001.1"/>
</dbReference>
<evidence type="ECO:0000256" key="1">
    <source>
        <dbReference type="ARBA" id="ARBA00022741"/>
    </source>
</evidence>
<organism evidence="10 11">
    <name type="scientific">Alteromonas stellipolaris</name>
    <dbReference type="NCBI Taxonomy" id="233316"/>
    <lineage>
        <taxon>Bacteria</taxon>
        <taxon>Pseudomonadati</taxon>
        <taxon>Pseudomonadota</taxon>
        <taxon>Gammaproteobacteria</taxon>
        <taxon>Alteromonadales</taxon>
        <taxon>Alteromonadaceae</taxon>
        <taxon>Alteromonas/Salinimonas group</taxon>
        <taxon>Alteromonas</taxon>
    </lineage>
</organism>
<evidence type="ECO:0000256" key="2">
    <source>
        <dbReference type="ARBA" id="ARBA00022801"/>
    </source>
</evidence>
<feature type="region of interest" description="Disordered" evidence="7">
    <location>
        <begin position="384"/>
        <end position="466"/>
    </location>
</feature>
<keyword evidence="1 6" id="KW-0547">Nucleotide-binding</keyword>
<dbReference type="Pfam" id="PF00271">
    <property type="entry name" value="Helicase_C"/>
    <property type="match status" value="1"/>
</dbReference>
<dbReference type="EMBL" id="JAUOQI010000001">
    <property type="protein sequence ID" value="MDO6576080.1"/>
    <property type="molecule type" value="Genomic_DNA"/>
</dbReference>
<dbReference type="AlphaFoldDB" id="A0AAW7YXA1"/>
<evidence type="ECO:0000256" key="5">
    <source>
        <dbReference type="ARBA" id="ARBA00038437"/>
    </source>
</evidence>
<keyword evidence="4 6" id="KW-0067">ATP-binding</keyword>
<dbReference type="InterPro" id="IPR014001">
    <property type="entry name" value="Helicase_ATP-bd"/>
</dbReference>
<dbReference type="SMART" id="SM00487">
    <property type="entry name" value="DEXDc"/>
    <property type="match status" value="1"/>
</dbReference>
<keyword evidence="2 6" id="KW-0378">Hydrolase</keyword>
<dbReference type="CDD" id="cd00268">
    <property type="entry name" value="DEADc"/>
    <property type="match status" value="1"/>
</dbReference>
<dbReference type="GO" id="GO:0003676">
    <property type="term" value="F:nucleic acid binding"/>
    <property type="evidence" value="ECO:0007669"/>
    <property type="project" value="InterPro"/>
</dbReference>
<dbReference type="InterPro" id="IPR001650">
    <property type="entry name" value="Helicase_C-like"/>
</dbReference>
<dbReference type="SMART" id="SM00490">
    <property type="entry name" value="HELICc"/>
    <property type="match status" value="1"/>
</dbReference>
<dbReference type="EC" id="3.6.4.-" evidence="10"/>
<dbReference type="InterPro" id="IPR044742">
    <property type="entry name" value="DEAD/DEAH_RhlB"/>
</dbReference>
<evidence type="ECO:0000256" key="4">
    <source>
        <dbReference type="ARBA" id="ARBA00022840"/>
    </source>
</evidence>
<evidence type="ECO:0000256" key="3">
    <source>
        <dbReference type="ARBA" id="ARBA00022806"/>
    </source>
</evidence>
<comment type="similarity">
    <text evidence="5 6">Belongs to the DEAD box helicase family.</text>
</comment>
<feature type="compositionally biased region" description="Basic and acidic residues" evidence="7">
    <location>
        <begin position="392"/>
        <end position="403"/>
    </location>
</feature>
<dbReference type="PANTHER" id="PTHR47959">
    <property type="entry name" value="ATP-DEPENDENT RNA HELICASE RHLE-RELATED"/>
    <property type="match status" value="1"/>
</dbReference>
<dbReference type="GO" id="GO:0005524">
    <property type="term" value="F:ATP binding"/>
    <property type="evidence" value="ECO:0007669"/>
    <property type="project" value="UniProtKB-KW"/>
</dbReference>
<dbReference type="CDD" id="cd18787">
    <property type="entry name" value="SF2_C_DEAD"/>
    <property type="match status" value="1"/>
</dbReference>
<dbReference type="InterPro" id="IPR050079">
    <property type="entry name" value="DEAD_box_RNA_helicase"/>
</dbReference>
<evidence type="ECO:0000259" key="9">
    <source>
        <dbReference type="PROSITE" id="PS51194"/>
    </source>
</evidence>